<keyword evidence="5" id="KW-0299">Galactose metabolism</keyword>
<dbReference type="InterPro" id="IPR006206">
    <property type="entry name" value="Mevalonate/galactokinase"/>
</dbReference>
<reference evidence="8 9" key="1">
    <citation type="submission" date="2016-12" db="EMBL/GenBank/DDBJ databases">
        <authorList>
            <person name="Song W.-J."/>
            <person name="Kurnit D.M."/>
        </authorList>
    </citation>
    <scope>NUCLEOTIDE SEQUENCE [LARGE SCALE GENOMIC DNA]</scope>
    <source>
        <strain evidence="8 9">HSG9</strain>
    </source>
</reference>
<dbReference type="InterPro" id="IPR020568">
    <property type="entry name" value="Ribosomal_Su5_D2-typ_SF"/>
</dbReference>
<dbReference type="Pfam" id="PF08544">
    <property type="entry name" value="GHMP_kinases_C"/>
    <property type="match status" value="1"/>
</dbReference>
<evidence type="ECO:0000259" key="7">
    <source>
        <dbReference type="Pfam" id="PF08544"/>
    </source>
</evidence>
<dbReference type="InterPro" id="IPR036554">
    <property type="entry name" value="GHMP_kinase_C_sf"/>
</dbReference>
<dbReference type="PRINTS" id="PR00959">
    <property type="entry name" value="MEVGALKINASE"/>
</dbReference>
<evidence type="ECO:0000313" key="9">
    <source>
        <dbReference type="Proteomes" id="UP000191680"/>
    </source>
</evidence>
<evidence type="ECO:0000256" key="5">
    <source>
        <dbReference type="ARBA" id="ARBA00023144"/>
    </source>
</evidence>
<evidence type="ECO:0000256" key="3">
    <source>
        <dbReference type="ARBA" id="ARBA00022777"/>
    </source>
</evidence>
<dbReference type="InterPro" id="IPR006204">
    <property type="entry name" value="GHMP_kinase_N_dom"/>
</dbReference>
<dbReference type="Pfam" id="PF00288">
    <property type="entry name" value="GHMP_kinases_N"/>
    <property type="match status" value="1"/>
</dbReference>
<dbReference type="SUPFAM" id="SSF54211">
    <property type="entry name" value="Ribosomal protein S5 domain 2-like"/>
    <property type="match status" value="1"/>
</dbReference>
<feature type="domain" description="GHMP kinase C-terminal" evidence="7">
    <location>
        <begin position="266"/>
        <end position="340"/>
    </location>
</feature>
<evidence type="ECO:0000256" key="2">
    <source>
        <dbReference type="ARBA" id="ARBA00022741"/>
    </source>
</evidence>
<dbReference type="GO" id="GO:0005524">
    <property type="term" value="F:ATP binding"/>
    <property type="evidence" value="ECO:0007669"/>
    <property type="project" value="UniProtKB-KW"/>
</dbReference>
<keyword evidence="3 8" id="KW-0808">Transferase</keyword>
<dbReference type="InterPro" id="IPR014721">
    <property type="entry name" value="Ribsml_uS5_D2-typ_fold_subgr"/>
</dbReference>
<proteinExistence type="inferred from homology"/>
<protein>
    <submittedName>
        <fullName evidence="8">GHMP kinase</fullName>
    </submittedName>
</protein>
<feature type="domain" description="GHMP kinase N-terminal" evidence="6">
    <location>
        <begin position="78"/>
        <end position="158"/>
    </location>
</feature>
<dbReference type="EMBL" id="MTBC01000012">
    <property type="protein sequence ID" value="OQD41686.1"/>
    <property type="molecule type" value="Genomic_DNA"/>
</dbReference>
<sequence length="352" mass="39169">MIQIKVPARVCFFGDHQDYLSLPVIAGAINRYINLEAIPNQLNSFRLDLLDINEVVSIAIDEDGYNVKNGDFLRASLAVLKQKGLKFQQGYSIKIWGDIPVNAGLSSSSALTIAWIRFLVAIQEKPPPVSDFEIGHWAYEVEVEYFNNPGGLMDQYTIAQQDLIYIDTATGKSEVLAGNLGQLVVAESGLKKQTMSVLKNGRFYQENAIKEVQQKNPNFNILRSTLEDYERFKHLVSKEYQNHWYAAIHNYQLTKRAKKLLGEPNSNLEELATVMNAHQKNLYERIQNTPEEMHSMMQAALEAGAIGTKTIGSGGGGCMVAMVNSNTKDDVIAAFKNAGAKNAYEVTLTKKG</sequence>
<keyword evidence="4" id="KW-0067">ATP-binding</keyword>
<dbReference type="PANTHER" id="PTHR10457">
    <property type="entry name" value="MEVALONATE KINASE/GALACTOKINASE"/>
    <property type="match status" value="1"/>
</dbReference>
<keyword evidence="5" id="KW-0119">Carbohydrate metabolism</keyword>
<evidence type="ECO:0000259" key="6">
    <source>
        <dbReference type="Pfam" id="PF00288"/>
    </source>
</evidence>
<evidence type="ECO:0000256" key="4">
    <source>
        <dbReference type="ARBA" id="ARBA00022840"/>
    </source>
</evidence>
<comment type="similarity">
    <text evidence="1">Belongs to the GHMP kinase family. GalK subfamily.</text>
</comment>
<dbReference type="Gene3D" id="3.30.230.10">
    <property type="match status" value="1"/>
</dbReference>
<keyword evidence="3 8" id="KW-0418">Kinase</keyword>
<evidence type="ECO:0000313" key="8">
    <source>
        <dbReference type="EMBL" id="OQD41686.1"/>
    </source>
</evidence>
<dbReference type="Proteomes" id="UP000191680">
    <property type="component" value="Unassembled WGS sequence"/>
</dbReference>
<organism evidence="8 9">
    <name type="scientific">Croceivirga radicis</name>
    <dbReference type="NCBI Taxonomy" id="1929488"/>
    <lineage>
        <taxon>Bacteria</taxon>
        <taxon>Pseudomonadati</taxon>
        <taxon>Bacteroidota</taxon>
        <taxon>Flavobacteriia</taxon>
        <taxon>Flavobacteriales</taxon>
        <taxon>Flavobacteriaceae</taxon>
        <taxon>Croceivirga</taxon>
    </lineage>
</organism>
<accession>A0A1V6LNY0</accession>
<dbReference type="SUPFAM" id="SSF55060">
    <property type="entry name" value="GHMP Kinase, C-terminal domain"/>
    <property type="match status" value="1"/>
</dbReference>
<dbReference type="PRINTS" id="PR00473">
    <property type="entry name" value="GALCTOKINASE"/>
</dbReference>
<keyword evidence="9" id="KW-1185">Reference proteome</keyword>
<keyword evidence="2" id="KW-0547">Nucleotide-binding</keyword>
<dbReference type="GO" id="GO:0006012">
    <property type="term" value="P:galactose metabolic process"/>
    <property type="evidence" value="ECO:0007669"/>
    <property type="project" value="UniProtKB-KW"/>
</dbReference>
<name>A0A1V6LNY0_9FLAO</name>
<dbReference type="GO" id="GO:0005829">
    <property type="term" value="C:cytosol"/>
    <property type="evidence" value="ECO:0007669"/>
    <property type="project" value="TreeGrafter"/>
</dbReference>
<dbReference type="RefSeq" id="WP_244901885.1">
    <property type="nucleotide sequence ID" value="NZ_MTBC01000012.1"/>
</dbReference>
<dbReference type="AlphaFoldDB" id="A0A1V6LNY0"/>
<dbReference type="InterPro" id="IPR013750">
    <property type="entry name" value="GHMP_kinase_C_dom"/>
</dbReference>
<dbReference type="PANTHER" id="PTHR10457:SF7">
    <property type="entry name" value="GALACTOKINASE-RELATED"/>
    <property type="match status" value="1"/>
</dbReference>
<gene>
    <name evidence="8" type="ORF">BUL40_14715</name>
</gene>
<comment type="caution">
    <text evidence="8">The sequence shown here is derived from an EMBL/GenBank/DDBJ whole genome shotgun (WGS) entry which is preliminary data.</text>
</comment>
<dbReference type="Gene3D" id="3.30.70.890">
    <property type="entry name" value="GHMP kinase, C-terminal domain"/>
    <property type="match status" value="1"/>
</dbReference>
<dbReference type="GO" id="GO:0004335">
    <property type="term" value="F:galactokinase activity"/>
    <property type="evidence" value="ECO:0007669"/>
    <property type="project" value="InterPro"/>
</dbReference>
<evidence type="ECO:0000256" key="1">
    <source>
        <dbReference type="ARBA" id="ARBA00006566"/>
    </source>
</evidence>
<dbReference type="PIRSF" id="PIRSF000530">
    <property type="entry name" value="Galactokinase"/>
    <property type="match status" value="1"/>
</dbReference>
<dbReference type="InterPro" id="IPR000705">
    <property type="entry name" value="Galactokinase"/>
</dbReference>